<dbReference type="PANTHER" id="PTHR10925">
    <property type="entry name" value="N-ACETYLTRANSFERASE 10"/>
    <property type="match status" value="1"/>
</dbReference>
<dbReference type="GO" id="GO:0005524">
    <property type="term" value="F:ATP binding"/>
    <property type="evidence" value="ECO:0007669"/>
    <property type="project" value="UniProtKB-KW"/>
</dbReference>
<dbReference type="GO" id="GO:0000049">
    <property type="term" value="F:tRNA binding"/>
    <property type="evidence" value="ECO:0007669"/>
    <property type="project" value="TreeGrafter"/>
</dbReference>
<dbReference type="Gene3D" id="3.40.50.11040">
    <property type="match status" value="1"/>
</dbReference>
<dbReference type="InterPro" id="IPR013562">
    <property type="entry name" value="TmcA/NAT10_N"/>
</dbReference>
<dbReference type="InterPro" id="IPR007807">
    <property type="entry name" value="TcmA/NAT10_helicase"/>
</dbReference>
<dbReference type="Gene3D" id="1.20.120.890">
    <property type="entry name" value="tRNA(Met) cytidine acetyltransferase, tail domain"/>
    <property type="match status" value="1"/>
</dbReference>
<dbReference type="InterPro" id="IPR016181">
    <property type="entry name" value="Acyl_CoA_acyltransferase"/>
</dbReference>
<evidence type="ECO:0000313" key="11">
    <source>
        <dbReference type="EMBL" id="OTQ10683.1"/>
    </source>
</evidence>
<name>A0A242NL26_9GAMM</name>
<evidence type="ECO:0000313" key="12">
    <source>
        <dbReference type="Proteomes" id="UP000194800"/>
    </source>
</evidence>
<dbReference type="Gene3D" id="3.40.50.300">
    <property type="entry name" value="P-loop containing nucleotide triphosphate hydrolases"/>
    <property type="match status" value="1"/>
</dbReference>
<evidence type="ECO:0000259" key="7">
    <source>
        <dbReference type="Pfam" id="PF08351"/>
    </source>
</evidence>
<dbReference type="Pfam" id="PF08351">
    <property type="entry name" value="TmcA_N"/>
    <property type="match status" value="1"/>
</dbReference>
<accession>A0A242NL26</accession>
<dbReference type="SUPFAM" id="SSF52540">
    <property type="entry name" value="P-loop containing nucleoside triphosphate hydrolases"/>
    <property type="match status" value="1"/>
</dbReference>
<dbReference type="GO" id="GO:1990883">
    <property type="term" value="F:18S rRNA cytidine N-acetyltransferase activity"/>
    <property type="evidence" value="ECO:0007669"/>
    <property type="project" value="TreeGrafter"/>
</dbReference>
<dbReference type="InterPro" id="IPR038321">
    <property type="entry name" value="TmcA_C_sf"/>
</dbReference>
<sequence>MSCLKSTRTLWVLQGDATKIFEQLNHTITSHVGDWICVTSQSKLPDFLPNILLPTQTKQLLGQEYLHAIFDATIGFNLDAFAMLAGTLVKGSLLILLLPNQLETWQDQDSLRWNEANTPITVPNFVNHLLKTLAEFDIAIEPTVLSSYSNQPLSKLSDMNNQVYDLTQQQMVLQKLLNSKQSINVVIAKRGRGKSALAGLFSQHKNCIVTAPNKAALNSFFAFAKPNTPFYAPDELIAWQQNSFANYLVIDEAAMIPLPMLEQLLQLAKAKNSQVLLTTTVEGYEGTGQGFLLKLLENKSCQYFYLDNPIRWQTGDKLELFCDRLLLNGILDEKNSQTKIDSSINYSKLDRHNINALTSIFYLLKNAHYQTTLVDLRRLFDAQNLSVWQATVNNNLSKNHPITTNPIAAAITLNEGNLSDSLIEQVWQGTRRPKGNLVAQSLVAHAGEKLAAKLCSVRINRIAVIEPCRRQQIAKKLIQTICDESYNQNIDYLSVSFAYSQSNYQFWRACGFNLVHVSSHKETRSGSYSVMAIKPLTLLGQQLTNQLQQKLARNVYWLKDIIELPFNNMITFDSNQYLSAQDCSELAGFCDYYRPFEATYPALCRLNFYTQQHQQYKTLPMLSALIDSKNNQMDIINRYQLAGKNALMQVIKHEVKTWLANNQGSAILK</sequence>
<comment type="caution">
    <text evidence="10">The sequence shown here is derived from an EMBL/GenBank/DDBJ whole genome shotgun (WGS) entry which is preliminary data.</text>
</comment>
<dbReference type="GO" id="GO:0051392">
    <property type="term" value="F:tRNA cytidine N4-acetyltransferase activity"/>
    <property type="evidence" value="ECO:0007669"/>
    <property type="project" value="TreeGrafter"/>
</dbReference>
<evidence type="ECO:0000256" key="3">
    <source>
        <dbReference type="ARBA" id="ARBA00022741"/>
    </source>
</evidence>
<keyword evidence="3" id="KW-0547">Nucleotide-binding</keyword>
<dbReference type="PANTHER" id="PTHR10925:SF5">
    <property type="entry name" value="RNA CYTIDINE ACETYLTRANSFERASE"/>
    <property type="match status" value="1"/>
</dbReference>
<dbReference type="AlphaFoldDB" id="A0A242NL26"/>
<dbReference type="RefSeq" id="WP_086300470.1">
    <property type="nucleotide sequence ID" value="NZ_MZNE01000022.1"/>
</dbReference>
<dbReference type="SUPFAM" id="SSF55729">
    <property type="entry name" value="Acyl-CoA N-acyltransferases (Nat)"/>
    <property type="match status" value="1"/>
</dbReference>
<feature type="domain" description="tRNA(Met) cytidine acetyltransferase TmcA tRNA-binding" evidence="9">
    <location>
        <begin position="540"/>
        <end position="661"/>
    </location>
</feature>
<keyword evidence="4" id="KW-0067">ATP-binding</keyword>
<keyword evidence="12" id="KW-1185">Reference proteome</keyword>
<keyword evidence="5" id="KW-0012">Acyltransferase</keyword>
<dbReference type="Pfam" id="PF17176">
    <property type="entry name" value="tRNA_bind_3"/>
    <property type="match status" value="1"/>
</dbReference>
<evidence type="ECO:0000256" key="1">
    <source>
        <dbReference type="ARBA" id="ARBA00022679"/>
    </source>
</evidence>
<organism evidence="10 13">
    <name type="scientific">Gilliamella apicola</name>
    <dbReference type="NCBI Taxonomy" id="1196095"/>
    <lineage>
        <taxon>Bacteria</taxon>
        <taxon>Pseudomonadati</taxon>
        <taxon>Pseudomonadota</taxon>
        <taxon>Gammaproteobacteria</taxon>
        <taxon>Orbales</taxon>
        <taxon>Orbaceae</taxon>
        <taxon>Gilliamella</taxon>
    </lineage>
</organism>
<dbReference type="Proteomes" id="UP000194977">
    <property type="component" value="Unassembled WGS sequence"/>
</dbReference>
<dbReference type="Proteomes" id="UP000194800">
    <property type="component" value="Unassembled WGS sequence"/>
</dbReference>
<dbReference type="Gene3D" id="3.40.630.30">
    <property type="match status" value="1"/>
</dbReference>
<dbReference type="InterPro" id="IPR000182">
    <property type="entry name" value="GNAT_dom"/>
</dbReference>
<feature type="domain" description="TcmA/NAT10 helicase" evidence="6">
    <location>
        <begin position="185"/>
        <end position="327"/>
    </location>
</feature>
<dbReference type="GO" id="GO:0002101">
    <property type="term" value="P:tRNA wobble cytosine modification"/>
    <property type="evidence" value="ECO:0007669"/>
    <property type="project" value="TreeGrafter"/>
</dbReference>
<evidence type="ECO:0000259" key="6">
    <source>
        <dbReference type="Pfam" id="PF05127"/>
    </source>
</evidence>
<dbReference type="OrthoDB" id="5578851at2"/>
<dbReference type="GO" id="GO:0051391">
    <property type="term" value="P:tRNA acetylation"/>
    <property type="evidence" value="ECO:0007669"/>
    <property type="project" value="TreeGrafter"/>
</dbReference>
<dbReference type="InterPro" id="IPR032672">
    <property type="entry name" value="TmcA/NAT10/Kre33"/>
</dbReference>
<evidence type="ECO:0000313" key="13">
    <source>
        <dbReference type="Proteomes" id="UP000194977"/>
    </source>
</evidence>
<reference evidence="12 13" key="1">
    <citation type="submission" date="2017-03" db="EMBL/GenBank/DDBJ databases">
        <title>Comparative genomics of honeybee gut symbionts reveal geographically distinct and subgroup specific antibiotic resistance.</title>
        <authorList>
            <person name="Ludvigsen J."/>
            <person name="Porcellato D."/>
            <person name="Labee-Lund T.M."/>
            <person name="Amdam G.V."/>
            <person name="Rudi K."/>
        </authorList>
    </citation>
    <scope>NUCLEOTIDE SEQUENCE [LARGE SCALE GENOMIC DNA]</scope>
    <source>
        <strain evidence="10 13">A-7-12</strain>
        <strain evidence="11 12">A-9-12</strain>
    </source>
</reference>
<gene>
    <name evidence="11" type="ORF">B6C91_04830</name>
    <name evidence="10" type="ORF">B6D08_01375</name>
</gene>
<keyword evidence="2" id="KW-0819">tRNA processing</keyword>
<dbReference type="InterPro" id="IPR033442">
    <property type="entry name" value="TmcA_tRNA_bind"/>
</dbReference>
<dbReference type="Pfam" id="PF13718">
    <property type="entry name" value="GNAT_acetyltr_2"/>
    <property type="match status" value="2"/>
</dbReference>
<evidence type="ECO:0000313" key="10">
    <source>
        <dbReference type="EMBL" id="OTQ01304.1"/>
    </source>
</evidence>
<evidence type="ECO:0000259" key="8">
    <source>
        <dbReference type="Pfam" id="PF13718"/>
    </source>
</evidence>
<keyword evidence="1" id="KW-0808">Transferase</keyword>
<evidence type="ECO:0000256" key="4">
    <source>
        <dbReference type="ARBA" id="ARBA00022840"/>
    </source>
</evidence>
<protein>
    <submittedName>
        <fullName evidence="10">Uncharacterized protein</fullName>
    </submittedName>
</protein>
<dbReference type="InterPro" id="IPR027417">
    <property type="entry name" value="P-loop_NTPase"/>
</dbReference>
<dbReference type="EMBL" id="NARP01000003">
    <property type="protein sequence ID" value="OTQ01304.1"/>
    <property type="molecule type" value="Genomic_DNA"/>
</dbReference>
<dbReference type="Pfam" id="PF05127">
    <property type="entry name" value="NAT10_TcmA_helicase"/>
    <property type="match status" value="1"/>
</dbReference>
<evidence type="ECO:0000256" key="2">
    <source>
        <dbReference type="ARBA" id="ARBA00022694"/>
    </source>
</evidence>
<dbReference type="EMBL" id="NART01000014">
    <property type="protein sequence ID" value="OTQ10683.1"/>
    <property type="molecule type" value="Genomic_DNA"/>
</dbReference>
<feature type="domain" description="N-acetyltransferase" evidence="8">
    <location>
        <begin position="361"/>
        <end position="471"/>
    </location>
</feature>
<evidence type="ECO:0000256" key="5">
    <source>
        <dbReference type="ARBA" id="ARBA00023315"/>
    </source>
</evidence>
<dbReference type="GO" id="GO:1904812">
    <property type="term" value="P:rRNA acetylation involved in maturation of SSU-rRNA"/>
    <property type="evidence" value="ECO:0007669"/>
    <property type="project" value="TreeGrafter"/>
</dbReference>
<feature type="domain" description="TmcA/NAT10 N-terminal" evidence="7">
    <location>
        <begin position="7"/>
        <end position="136"/>
    </location>
</feature>
<feature type="domain" description="N-acetyltransferase" evidence="8">
    <location>
        <begin position="473"/>
        <end position="536"/>
    </location>
</feature>
<evidence type="ECO:0000259" key="9">
    <source>
        <dbReference type="Pfam" id="PF17176"/>
    </source>
</evidence>
<proteinExistence type="predicted"/>